<dbReference type="GO" id="GO:0046983">
    <property type="term" value="F:protein dimerization activity"/>
    <property type="evidence" value="ECO:0007669"/>
    <property type="project" value="InterPro"/>
</dbReference>
<dbReference type="InterPro" id="IPR001157">
    <property type="entry name" value="Flavi_NS1"/>
</dbReference>
<feature type="binding site" evidence="48">
    <location>
        <position position="2630"/>
    </location>
    <ligand>
        <name>S-adenosyl-L-methionine</name>
        <dbReference type="ChEBI" id="CHEBI:59789"/>
    </ligand>
</feature>
<dbReference type="Pfam" id="PF01004">
    <property type="entry name" value="Flavi_M"/>
    <property type="match status" value="1"/>
</dbReference>
<evidence type="ECO:0000256" key="19">
    <source>
        <dbReference type="ARBA" id="ARBA00022670"/>
    </source>
</evidence>
<feature type="transmembrane region" description="Helical" evidence="51">
    <location>
        <begin position="2358"/>
        <end position="2376"/>
    </location>
</feature>
<dbReference type="GO" id="GO:0019062">
    <property type="term" value="P:virion attachment to host cell"/>
    <property type="evidence" value="ECO:0007669"/>
    <property type="project" value="UniProtKB-KW"/>
</dbReference>
<dbReference type="EMBL" id="MG587038">
    <property type="protein sequence ID" value="AYD42175.1"/>
    <property type="molecule type" value="Genomic_RNA"/>
</dbReference>
<feature type="disulfide bond" evidence="49 59">
    <location>
        <begin position="296"/>
        <end position="323"/>
    </location>
</feature>
<evidence type="ECO:0000256" key="7">
    <source>
        <dbReference type="ARBA" id="ARBA00022484"/>
    </source>
</evidence>
<evidence type="ECO:0000256" key="9">
    <source>
        <dbReference type="ARBA" id="ARBA00022510"/>
    </source>
</evidence>
<evidence type="ECO:0000256" key="38">
    <source>
        <dbReference type="ARBA" id="ARBA00023157"/>
    </source>
</evidence>
<dbReference type="Gene3D" id="3.30.67.10">
    <property type="entry name" value="Viral Envelope Glycoprotein, domain 2"/>
    <property type="match status" value="1"/>
</dbReference>
<feature type="disulfide bond" evidence="49 59">
    <location>
        <begin position="595"/>
        <end position="626"/>
    </location>
</feature>
<dbReference type="InterPro" id="IPR013756">
    <property type="entry name" value="GlyE_cen_dom_subdom2"/>
</dbReference>
<evidence type="ECO:0000256" key="24">
    <source>
        <dbReference type="ARBA" id="ARBA00022723"/>
    </source>
</evidence>
<dbReference type="GO" id="GO:0046718">
    <property type="term" value="P:symbiont entry into host cell"/>
    <property type="evidence" value="ECO:0007669"/>
    <property type="project" value="UniProtKB-KW"/>
</dbReference>
<evidence type="ECO:0000256" key="2">
    <source>
        <dbReference type="ARBA" id="ARBA00004153"/>
    </source>
</evidence>
<feature type="binding site" evidence="50">
    <location>
        <position position="2978"/>
    </location>
    <ligand>
        <name>Zn(2+)</name>
        <dbReference type="ChEBI" id="CHEBI:29105"/>
        <label>1</label>
    </ligand>
</feature>
<feature type="binding site" evidence="48">
    <location>
        <position position="2658"/>
    </location>
    <ligand>
        <name>S-adenosyl-L-methionine</name>
        <dbReference type="ChEBI" id="CHEBI:59789"/>
    </ligand>
</feature>
<dbReference type="Pfam" id="PF02832">
    <property type="entry name" value="Flavi_glycop_C"/>
    <property type="match status" value="1"/>
</dbReference>
<feature type="binding site" evidence="48">
    <location>
        <position position="2582"/>
    </location>
    <ligand>
        <name>S-adenosyl-L-methionine</name>
        <dbReference type="ChEBI" id="CHEBI:59789"/>
    </ligand>
</feature>
<feature type="binding site" evidence="50">
    <location>
        <position position="3243"/>
    </location>
    <ligand>
        <name>Zn(2+)</name>
        <dbReference type="ChEBI" id="CHEBI:29105"/>
        <label>2</label>
    </ligand>
</feature>
<dbReference type="InterPro" id="IPR009003">
    <property type="entry name" value="Peptidase_S1_PA"/>
</dbReference>
<evidence type="ECO:0000256" key="21">
    <source>
        <dbReference type="ARBA" id="ARBA00022691"/>
    </source>
</evidence>
<evidence type="ECO:0000256" key="48">
    <source>
        <dbReference type="PIRSR" id="PIRSR003817-2"/>
    </source>
</evidence>
<dbReference type="InterPro" id="IPR000208">
    <property type="entry name" value="Flavi_RdRp_fingers/palm"/>
</dbReference>
<evidence type="ECO:0000259" key="57">
    <source>
        <dbReference type="PROSITE" id="PS51591"/>
    </source>
</evidence>
<evidence type="ECO:0000256" key="20">
    <source>
        <dbReference type="ARBA" id="ARBA00022679"/>
    </source>
</evidence>
<dbReference type="PROSITE" id="PS51192">
    <property type="entry name" value="HELICASE_ATP_BIND_1"/>
    <property type="match status" value="1"/>
</dbReference>
<keyword evidence="29" id="KW-0720">Serine protease</keyword>
<evidence type="ECO:0000256" key="18">
    <source>
        <dbReference type="ARBA" id="ARBA00022664"/>
    </source>
</evidence>
<evidence type="ECO:0000256" key="14">
    <source>
        <dbReference type="ARBA" id="ARBA00022581"/>
    </source>
</evidence>
<dbReference type="InterPro" id="IPR038688">
    <property type="entry name" value="Flavi_propep_sf"/>
</dbReference>
<evidence type="ECO:0000256" key="22">
    <source>
        <dbReference type="ARBA" id="ARBA00022692"/>
    </source>
</evidence>
<keyword evidence="16" id="KW-0489">Methyltransferase</keyword>
<dbReference type="GO" id="GO:0006508">
    <property type="term" value="P:proteolysis"/>
    <property type="evidence" value="ECO:0007669"/>
    <property type="project" value="UniProtKB-KW"/>
</dbReference>
<dbReference type="CDD" id="cd23204">
    <property type="entry name" value="Flavivirus_RdRp"/>
    <property type="match status" value="1"/>
</dbReference>
<evidence type="ECO:0000256" key="41">
    <source>
        <dbReference type="ARBA" id="ARBA00023280"/>
    </source>
</evidence>
<feature type="binding site" evidence="48">
    <location>
        <position position="2747"/>
    </location>
    <ligand>
        <name>S-adenosyl-L-methionine</name>
        <dbReference type="ChEBI" id="CHEBI:59789"/>
    </ligand>
</feature>
<keyword evidence="12" id="KW-0167">Capsid protein</keyword>
<evidence type="ECO:0000256" key="42">
    <source>
        <dbReference type="ARBA" id="ARBA00023296"/>
    </source>
</evidence>
<dbReference type="GO" id="GO:0003724">
    <property type="term" value="F:RNA helicase activity"/>
    <property type="evidence" value="ECO:0007669"/>
    <property type="project" value="UniProtKB-EC"/>
</dbReference>
<dbReference type="CDD" id="cd18806">
    <property type="entry name" value="SF2_C_viral"/>
    <property type="match status" value="1"/>
</dbReference>
<evidence type="ECO:0000259" key="56">
    <source>
        <dbReference type="PROSITE" id="PS51528"/>
    </source>
</evidence>
<feature type="disulfide bond" evidence="49">
    <location>
        <begin position="353"/>
        <end position="409"/>
    </location>
</feature>
<keyword evidence="50" id="KW-0862">Zinc</keyword>
<dbReference type="SMART" id="SM00490">
    <property type="entry name" value="HELICc"/>
    <property type="match status" value="1"/>
</dbReference>
<dbReference type="GO" id="GO:0042025">
    <property type="term" value="C:host cell nucleus"/>
    <property type="evidence" value="ECO:0007669"/>
    <property type="project" value="UniProtKB-SubCell"/>
</dbReference>
<dbReference type="PROSITE" id="PS51591">
    <property type="entry name" value="RNA_CAP01_NS5_MT"/>
    <property type="match status" value="1"/>
</dbReference>
<feature type="domain" description="MRNA cap 0-1 NS5-type MT" evidence="57">
    <location>
        <begin position="2527"/>
        <end position="2792"/>
    </location>
</feature>
<dbReference type="Gene3D" id="3.40.50.150">
    <property type="entry name" value="Vaccinia Virus protein VP39"/>
    <property type="match status" value="1"/>
</dbReference>
<dbReference type="Gene3D" id="2.40.10.120">
    <property type="match status" value="2"/>
</dbReference>
<dbReference type="GO" id="GO:0039694">
    <property type="term" value="P:viral RNA genome replication"/>
    <property type="evidence" value="ECO:0007669"/>
    <property type="project" value="InterPro"/>
</dbReference>
<evidence type="ECO:0000256" key="28">
    <source>
        <dbReference type="ARBA" id="ARBA00022806"/>
    </source>
</evidence>
<proteinExistence type="evidence at protein level"/>
<evidence type="ECO:0000256" key="6">
    <source>
        <dbReference type="ARBA" id="ARBA00020107"/>
    </source>
</evidence>
<keyword evidence="8" id="KW-1168">Fusion of virus membrane with host membrane</keyword>
<dbReference type="GO" id="GO:0004483">
    <property type="term" value="F:methyltransferase cap1 activity"/>
    <property type="evidence" value="ECO:0007669"/>
    <property type="project" value="InterPro"/>
</dbReference>
<reference evidence="59" key="2">
    <citation type="journal article" date="2021" name="Sci. Adv.">
        <title>The structure of an infectious immature flavivirus redefines viral architecture and maturation.</title>
        <authorList>
            <person name="Newton N.D."/>
            <person name="Hardy J.M."/>
            <person name="Modhiran N."/>
            <person name="Hugo L.E."/>
            <person name="Amarilla A.A."/>
            <person name="Bibby S."/>
            <person name="Venugopal H."/>
            <person name="Harrison J.J."/>
            <person name="Traves R.J."/>
            <person name="Hall R.A."/>
            <person name="Hobson-Peters J."/>
            <person name="Coulibaly F."/>
            <person name="Watterson D."/>
        </authorList>
    </citation>
    <scope>STRUCTURE BY ELECTRON MICROSCOPY (4.40 ANGSTROMS) OF 294-790 AND 125-293</scope>
    <scope>DISULFIDE BONDS</scope>
</reference>
<keyword evidence="28" id="KW-0347">Helicase</keyword>
<keyword evidence="11" id="KW-0597">Phosphoprotein</keyword>
<dbReference type="InterPro" id="IPR027287">
    <property type="entry name" value="Flavi_E_Ig-like"/>
</dbReference>
<dbReference type="InterPro" id="IPR038345">
    <property type="entry name" value="Flavi_E_Stem/Anchor_dom_sf"/>
</dbReference>
<dbReference type="GO" id="GO:0052170">
    <property type="term" value="P:symbiont-mediated suppression of host innate immune response"/>
    <property type="evidence" value="ECO:0007669"/>
    <property type="project" value="UniProtKB-KW"/>
</dbReference>
<evidence type="ECO:0000256" key="17">
    <source>
        <dbReference type="ARBA" id="ARBA00022632"/>
    </source>
</evidence>
<evidence type="ECO:0000256" key="11">
    <source>
        <dbReference type="ARBA" id="ARBA00022553"/>
    </source>
</evidence>
<dbReference type="SUPFAM" id="SSF56983">
    <property type="entry name" value="Viral glycoprotein, central and dimerisation domains"/>
    <property type="match status" value="1"/>
</dbReference>
<evidence type="ECO:0000256" key="51">
    <source>
        <dbReference type="SAM" id="Phobius"/>
    </source>
</evidence>
<keyword evidence="10" id="KW-0964">Secreted</keyword>
<keyword evidence="17" id="KW-1090">Inhibition of host innate immune response by virus</keyword>
<name>A0A5K6VMX2_9FLAV</name>
<comment type="catalytic activity">
    <reaction evidence="45">
        <text>a ribonucleoside 5'-triphosphate + H2O = a ribonucleoside 5'-diphosphate + phosphate + H(+)</text>
        <dbReference type="Rhea" id="RHEA:23680"/>
        <dbReference type="ChEBI" id="CHEBI:15377"/>
        <dbReference type="ChEBI" id="CHEBI:15378"/>
        <dbReference type="ChEBI" id="CHEBI:43474"/>
        <dbReference type="ChEBI" id="CHEBI:57930"/>
        <dbReference type="ChEBI" id="CHEBI:61557"/>
        <dbReference type="EC" id="3.6.1.15"/>
    </reaction>
</comment>
<feature type="transmembrane region" description="Helical" evidence="51">
    <location>
        <begin position="1398"/>
        <end position="1415"/>
    </location>
</feature>
<feature type="active site" description="Charge relay system; for serine protease NS3 activity" evidence="47">
    <location>
        <position position="1636"/>
    </location>
</feature>
<evidence type="ECO:0000256" key="5">
    <source>
        <dbReference type="ARBA" id="ARBA00004613"/>
    </source>
</evidence>
<keyword evidence="36" id="KW-0506">mRNA capping</keyword>
<evidence type="ECO:0000256" key="34">
    <source>
        <dbReference type="ARBA" id="ARBA00022953"/>
    </source>
</evidence>
<dbReference type="InterPro" id="IPR013755">
    <property type="entry name" value="Flav_gly_cen_dom_subdom1"/>
</dbReference>
<dbReference type="PROSITE" id="PS51194">
    <property type="entry name" value="HELICASE_CTER"/>
    <property type="match status" value="1"/>
</dbReference>
<feature type="disulfide bond" evidence="59">
    <location>
        <begin position="169"/>
        <end position="205"/>
    </location>
</feature>
<dbReference type="Pfam" id="PF01728">
    <property type="entry name" value="FtsJ"/>
    <property type="match status" value="1"/>
</dbReference>
<dbReference type="InterPro" id="IPR001122">
    <property type="entry name" value="Flavi_capsidC"/>
</dbReference>
<feature type="binding site" evidence="48">
    <location>
        <position position="2612"/>
    </location>
    <ligand>
        <name>S-adenosyl-L-methionine</name>
        <dbReference type="ChEBI" id="CHEBI:59789"/>
    </ligand>
</feature>
<dbReference type="GO" id="GO:0019028">
    <property type="term" value="C:viral capsid"/>
    <property type="evidence" value="ECO:0007669"/>
    <property type="project" value="UniProtKB-KW"/>
</dbReference>
<dbReference type="SUPFAM" id="SSF50494">
    <property type="entry name" value="Trypsin-like serine proteases"/>
    <property type="match status" value="1"/>
</dbReference>
<feature type="disulfide bond" evidence="49 59">
    <location>
        <begin position="367"/>
        <end position="398"/>
    </location>
</feature>
<feature type="binding site" evidence="48">
    <location>
        <position position="2657"/>
    </location>
    <ligand>
        <name>S-adenosyl-L-methionine</name>
        <dbReference type="ChEBI" id="CHEBI:59789"/>
    </ligand>
</feature>
<dbReference type="SUPFAM" id="SSF56672">
    <property type="entry name" value="DNA/RNA polymerases"/>
    <property type="match status" value="1"/>
</dbReference>
<evidence type="ECO:0000256" key="23">
    <source>
        <dbReference type="ARBA" id="ARBA00022695"/>
    </source>
</evidence>
<feature type="domain" description="Helicase ATP-binding" evidence="53">
    <location>
        <begin position="1682"/>
        <end position="1838"/>
    </location>
</feature>
<evidence type="ECO:0000256" key="30">
    <source>
        <dbReference type="ARBA" id="ARBA00022840"/>
    </source>
</evidence>
<dbReference type="InterPro" id="IPR011492">
    <property type="entry name" value="Flavi_DEAD"/>
</dbReference>
<feature type="binding site" evidence="50">
    <location>
        <position position="3378"/>
    </location>
    <ligand>
        <name>Zn(2+)</name>
        <dbReference type="ChEBI" id="CHEBI:29105"/>
        <label>2</label>
    </ligand>
</feature>
<dbReference type="InterPro" id="IPR027417">
    <property type="entry name" value="P-loop_NTPase"/>
</dbReference>
<dbReference type="InterPro" id="IPR000404">
    <property type="entry name" value="Flavi_NS4A"/>
</dbReference>
<dbReference type="GO" id="GO:0055036">
    <property type="term" value="C:virion membrane"/>
    <property type="evidence" value="ECO:0007669"/>
    <property type="project" value="UniProtKB-SubCell"/>
</dbReference>
<dbReference type="PROSITE" id="PS50507">
    <property type="entry name" value="RDRP_SSRNA_POS"/>
    <property type="match status" value="1"/>
</dbReference>
<dbReference type="PDB" id="7L30">
    <property type="method" value="EM"/>
    <property type="resolution" value="4.40 A"/>
    <property type="chains" value="A/B/C=294-790, a/b/c=125-293"/>
</dbReference>
<dbReference type="SUPFAM" id="SSF81296">
    <property type="entry name" value="E set domains"/>
    <property type="match status" value="1"/>
</dbReference>
<dbReference type="InterPro" id="IPR038055">
    <property type="entry name" value="Glycoprot_E_dimer_dom"/>
</dbReference>
<evidence type="ECO:0000256" key="26">
    <source>
        <dbReference type="ARBA" id="ARBA00022801"/>
    </source>
</evidence>
<dbReference type="Gene3D" id="1.20.1280.260">
    <property type="match status" value="1"/>
</dbReference>
<comment type="subcellular location">
    <subcellularLocation>
        <location evidence="2">Host endoplasmic reticulum membrane</location>
        <topology evidence="2">Multi-pass membrane protein</topology>
    </subcellularLocation>
    <subcellularLocation>
        <location evidence="4">Host endoplasmic reticulum membrane</location>
        <topology evidence="4">Peripheral membrane protein</topology>
        <orientation evidence="4">Cytoplasmic side</orientation>
    </subcellularLocation>
    <subcellularLocation>
        <location evidence="43">Host endoplasmic reticulum membrane</location>
        <topology evidence="43">Peripheral membrane protein</topology>
        <orientation evidence="43">Lumenal side</orientation>
    </subcellularLocation>
    <subcellularLocation>
        <location evidence="1">Host nucleus</location>
    </subcellularLocation>
    <subcellularLocation>
        <location evidence="5">Secreted</location>
    </subcellularLocation>
    <subcellularLocation>
        <location evidence="3">Virion membrane</location>
        <topology evidence="3">Multi-pass membrane protein</topology>
    </subcellularLocation>
</comment>
<keyword evidence="9" id="KW-1170">Fusion of virus membrane with host endosomal membrane</keyword>
<keyword evidence="15" id="KW-1162">Viral penetration into host cytoplasm</keyword>
<keyword evidence="14" id="KW-0945">Host-virus interaction</keyword>
<dbReference type="GO" id="GO:0046872">
    <property type="term" value="F:metal ion binding"/>
    <property type="evidence" value="ECO:0007669"/>
    <property type="project" value="UniProtKB-KW"/>
</dbReference>
<feature type="transmembrane region" description="Helical" evidence="51">
    <location>
        <begin position="2312"/>
        <end position="2337"/>
    </location>
</feature>
<evidence type="ECO:0000256" key="43">
    <source>
        <dbReference type="ARBA" id="ARBA00023443"/>
    </source>
</evidence>
<keyword evidence="37 51" id="KW-0472">Membrane</keyword>
<sequence>MVTKLRRPVKRAVDMMRRAVPRAAGPRRVLTRVSNTVKRNAGALRALLAYLLYQTFSGRKVGSGARSALKRFNKNDIVKMLLAFRRTLTNIITTMQRRVKGKKRRGVQDVPLLVLLLVGAGAMAATLRTVGDLTWLNVSTTDVGKWIRVENRHGKGECFVTATDVGTWCSDSVGYECPQIAPAYDPEDLDCYCRNTSTYVTYGRCKNGRSGRSRSKRAITIAPHGEAGLRVGSTKHWTSRATPQRYLMRVEKWVLRHPLPALVLVVLGWMMGRSHGQRAMYIVLMLLVAPSYGNQCLDVQSRDFVQGVSGGTWVDVVLDHDNCITIVADGKPSFDIRLSKMSMSKFAEYKRYCLQATMSDVTSIVACPGAGDAHNDKSKNHEYICKAVNNDRGWGNGCVLFGKGSMETCGKFECKKKMAGKLVARENVESVVTVHVHGASATDTKGVDTASTAKATITPKASVATLNLNDFGSLEVDCSTDVGMDFGEIVVADMSGKWWIVNKDWFNELALPWSTASTTAEVWQARDRLVEFGWPHAAKQNIYDIGDQEGAVTAAIAQAPMAKWESDKVELISGILKCKVKLGNLKLRGVTYSMCAQTFTTETRPADTGHGTVAFKVKYVGTDVPCRVPLHIIDSDGGVAAGRVITAHPFVMKQNDYIILEVEPPFGDSKIEIGTGTTKLVEAWHRKGSSIGNAFTATYKGITKLTVLGEHAWDFNSLGGFGASLGKAVHTLFGGVFRVMFGGMGWLTKIFVGAVLVWLGLGAHDKTIATTMILVGSILMYMAVTVGALSEIGCSLDISRKEMKCGDGVFIFREAGMWKDGYAFHPSEPKSLAASVLKSWQSGVCGVRSTNRMEHAMWKQIENELNGILEENEAQLSVVVRESNGTFPRGERRMHVAEPLRYGWKTWGKTAISTVPLAKETFVVDGNDEGECPSQMRAWNSFQVEEFGTGLVKTKVFLDISTALTAQCDTKMLGAAIKGNRSVHGDPGLWMVSAEIDGTWQIIELTLAESRRCTWPDSHTVWGRNVQESELILPPSFGGPMTNMNKRKGYATQVGGPWNHVPLRVVFEECPGTTVSVEPNCTRRSDSVRSTTDSGKIITDWCCRSCTMPPLTYRTPDGCWYAMEIRPKNVKEESLIRSHVAAGVFKGIDDVSLGLLVMIIFLQEGLRRKLTATYIMWAALVVLIAGILGELTVRDVLRYLILVGTAFAESNNGGDLIHLALVAVFKIRPAFLFGFLFRSQWSPREGVLLASGALMLQIASECLHASAIMQVVDSLSMGWLMIRAIAVPGMTSKAMPLLCACIPAVTSLLAHSTRAGIITMAGMSLIAGSKGSSVKKHSPYMLALVVAGLGARPIGMLAMEAFSHLKGRRSWPAGEMMSAVGLTCALVGAISGASSQDFAGPLAAAALIIIAYAISGRSADVYLEKAGEISWSEDAKISGSSPRIDVCVTENGDFKLRHESEATWTRNCVLAACLVVAGVHPLGIPVAGLMWFGYVKSNKRGTVLWDIPSPQATSAPTVEDGCYRVMSRRLLGSTQLGVGIMLDSTFHTMWHITRGASIVSGEGRLDPYWADVKEDLVCYGGPWKIRNTWDGLSEVQLIAVAPKENPVNVQTMPGKFIVANGGEIGAVVLDYPPGTSGSPIVDQQGNVIGLYGNGVMINDQTYASAIAQAPAEVARTPTWFTDDMLRKGQLHVLDLHPGAGKTRKVLPEILKAAVEKRLRTLVLAPTRVVAKEMHEALTGLPVRYQTSAVAPNGSGGELIDVMCHATYTHRQLTPGRGVNYQLYIVDEAHFTDPASIAARGIIATRVRLGHAAAIFMTATPPGMSNPFPESNAHIEDEEREVPTKAWNAGYEWITDYGGKTVWFVPSIRMANTIAACLVRAGKTVIVLHSGSFNEEYQKTKSGNWDFVVTTDISEMGANFKASRVIDSRLSIKPMFSYAPSERVVIGSPRAVSPASAAQRRGRVGRDPRQLGDQYIYGGPVGEDSAEFVHWKEARILMDNVTVPGGLYPQFYEPEGGMCDAMDGAHRLTDAKREVFRDLMKKGELPVWLAYQVAQAGHAYTDRTWCYGGPADHQVYDDCGQTVDYRSLNGERRMLRPKWLDQRTYNDKTSLRLFTEFAEGRRRYSELMDVFGRMPQHMLDRTILAADTFKDVLTATPGSRVHRLALDNLPEATETMMVVGILSVSTLGVMLFLMSPKGMTRMTCGLVVIILATYFLWVSGMAGYQIAAMQLIAFILFVVLVPEPGSQRSVQDNTIAIILIVILSLAAIIAANEAGLLEKTKKDFAWKRESHVLVTPSPWNLDFSMDLRPATSWSLYVVMATMLGPVLEHAIVTNYASVSLTAITNQAGILLSMDKGTPFWNLDWSVVLLCVGSWSGINGTTLMVASTMTVLHFAMILPGIRAKAAREAQNRTAAGVSKNPLIDGLNTINIQPLPEMDPMYERKMGLWMLIAVAGAAVVFDKRMLHYTEFGVLGSAAVSPLIEGYASAVWNTSVAASVCNLMRGHYMAGIPMAYSLIRNLSMKGVPRRGLQATHTLGMVWKHKLNAMDKAAFNAYRKDGVTEVDREPAREAMKKGDLVSGWAVSRGSAKLRWMHERGYIPLQGVVIDLGCGRGGWSYYAAAQRRVTAVKGLTKGGPGHEEPINVQSYGWNLVTFRSGVDVFHTEVQPADTLLCDIGESSADPAVEKARTVQVLVNFERWIRESRCEHFCCKVLGPYSPEVMERLDRLTKTYGGAVIRNPLSRNSTHEMYWVSGAKGNPVNAITATSRVLIERMYRRLGKSYWEEDVNLGTGTRAVSCAAEKPDLAKIGRRIELLKKEYKASWFEDPEHPYKTWTYHGSYETKTTGSSSSMINGVVKEITHPWDTNPRVTTVCMTDTTPFGQQRVFKEKVDTKAREPSQGTREIMRIVSKWLTLYIGRSKRPRLCTADEFIAKVNADAALGTMFDSQGNWANAKEAVRDPRFWQLVAKERELHLRGQCATCVYNMMGKREKKLTEFGKSKGSRAIWFMWLGARFLEFESLGFLNEDHWLSRENSGGGVEGIGLQYLGYVLKEMALIPGGKMYADDTAGWDTRITNADLEDEMDILGLMDPHHKKLAKNLMELAYNNKVVRVMRPGKGGKTLMDIISRKDQRGSGQVVTYPLNTWTNLKVQLIRMAESEGVLDPKEIDGITVTTRNNLEKWLTSQGAERLKRIAASGDDVVVKPVDERFANALTYLNDMAKIRKDISEWKPSAGWFHWEEVPFCSHHFHQLVLKDGRTLVVPCRDQDELIGRARVSPGAGWTIRETAGLSKAYAQMWLLMHFHRRDLRMAGFAICSAVPSDWVPTGRTSWSLHAKGEWMTTEDMLAVWNRVWIEDNPHMSNKTLVGSWQDIPYQRKSLDIHCGSMIGQRSRSTWAANIRISIGHVRRLIGTTEKYLDYMQEQERFKIAEPTRLGNVI</sequence>
<evidence type="ECO:0000256" key="16">
    <source>
        <dbReference type="ARBA" id="ARBA00022603"/>
    </source>
</evidence>
<dbReference type="InterPro" id="IPR026470">
    <property type="entry name" value="Flavi_E_Stem/Anchor_dom"/>
</dbReference>
<dbReference type="NCBIfam" id="TIGR04240">
    <property type="entry name" value="flavi_E_stem"/>
    <property type="match status" value="1"/>
</dbReference>
<feature type="transmembrane region" description="Helical" evidence="51">
    <location>
        <begin position="2199"/>
        <end position="2216"/>
    </location>
</feature>
<dbReference type="GO" id="GO:0003968">
    <property type="term" value="F:RNA-directed RNA polymerase activity"/>
    <property type="evidence" value="ECO:0007669"/>
    <property type="project" value="UniProtKB-KW"/>
</dbReference>
<evidence type="ECO:0000256" key="29">
    <source>
        <dbReference type="ARBA" id="ARBA00022825"/>
    </source>
</evidence>
<dbReference type="InterPro" id="IPR007094">
    <property type="entry name" value="RNA-dir_pol_PSvirus"/>
</dbReference>
<dbReference type="PROSITE" id="PS51528">
    <property type="entry name" value="FLAVIVIRUS_NS3PRO"/>
    <property type="match status" value="1"/>
</dbReference>
<feature type="binding site" evidence="50">
    <location>
        <position position="2966"/>
    </location>
    <ligand>
        <name>Zn(2+)</name>
        <dbReference type="ChEBI" id="CHEBI:29105"/>
        <label>1</label>
    </ligand>
</feature>
<dbReference type="InterPro" id="IPR014756">
    <property type="entry name" value="Ig_E-set"/>
</dbReference>
<feature type="active site" description="Charge relay system; for serine protease NS3 activity" evidence="47">
    <location>
        <position position="1551"/>
    </location>
</feature>
<dbReference type="GO" id="GO:0005524">
    <property type="term" value="F:ATP binding"/>
    <property type="evidence" value="ECO:0007669"/>
    <property type="project" value="UniProtKB-KW"/>
</dbReference>
<keyword evidence="39" id="KW-0325">Glycoprotein</keyword>
<evidence type="ECO:0000256" key="44">
    <source>
        <dbReference type="ARBA" id="ARBA00024468"/>
    </source>
</evidence>
<keyword evidence="18" id="KW-0507">mRNA processing</keyword>
<dbReference type="InterPro" id="IPR001850">
    <property type="entry name" value="Flavi_NS3_S7"/>
</dbReference>
<keyword evidence="13" id="KW-1048">Host nucleus</keyword>
<keyword evidence="32" id="KW-1043">Host membrane</keyword>
<dbReference type="InterPro" id="IPR000487">
    <property type="entry name" value="Flavi_NS2B"/>
</dbReference>
<dbReference type="Pfam" id="PF01002">
    <property type="entry name" value="Flavi_NS2B"/>
    <property type="match status" value="1"/>
</dbReference>
<feature type="transmembrane region" description="Helical" evidence="51">
    <location>
        <begin position="1371"/>
        <end position="1392"/>
    </location>
</feature>
<dbReference type="InterPro" id="IPR002535">
    <property type="entry name" value="Flavi_propep"/>
</dbReference>
<dbReference type="Pfam" id="PF00869">
    <property type="entry name" value="Flavi_glycoprot"/>
    <property type="match status" value="1"/>
</dbReference>
<dbReference type="InterPro" id="IPR047530">
    <property type="entry name" value="Flavi_RdRp"/>
</dbReference>
<dbReference type="PIRSF" id="PIRSF003817">
    <property type="entry name" value="Gen_Poly_FLV"/>
    <property type="match status" value="1"/>
</dbReference>
<keyword evidence="42" id="KW-1160">Virus entry into host cell</keyword>
<evidence type="ECO:0000256" key="50">
    <source>
        <dbReference type="PIRSR" id="PIRSR003817-4"/>
    </source>
</evidence>
<accession>A0A5K6VMX2</accession>
<keyword evidence="7" id="KW-0696">RNA-directed RNA polymerase</keyword>
<reference evidence="58" key="1">
    <citation type="submission" date="2017-11" db="EMBL/GenBank/DDBJ databases">
        <title>A new insect-specific flavivirus provides a recombinant vehicle for efficient production of safe next-generation flavivirus diagnostic antigens.</title>
        <authorList>
            <person name="Hobson-Peters J."/>
            <person name="Harrison J.J."/>
            <person name="Newton N.D."/>
            <person name="Vet L.J."/>
            <person name="Watterson D."/>
            <person name="Colmant A.M.G."/>
            <person name="Warrilow D."/>
            <person name="Bielefeldt-Ohmann H."/>
            <person name="Piyasena T.B.H."/>
            <person name="Chow W.K."/>
            <person name="O'Brien C.A."/>
            <person name="Davis S.S."/>
            <person name="Simmonds P."/>
            <person name="Johansen C.A."/>
            <person name="Kurucz N."/>
            <person name="Hall R.A."/>
        </authorList>
    </citation>
    <scope>NUCLEOTIDE SEQUENCE</scope>
    <source>
        <strain evidence="58">BFTA20</strain>
    </source>
</reference>
<dbReference type="InterPro" id="IPR046811">
    <property type="entry name" value="Flavi_NS5_thumb"/>
</dbReference>
<dbReference type="Gene3D" id="3.30.70.2840">
    <property type="entry name" value="Flavivirus RNA-directed RNA polymerase, thumb domain"/>
    <property type="match status" value="3"/>
</dbReference>
<evidence type="ECO:0000256" key="39">
    <source>
        <dbReference type="ARBA" id="ARBA00023180"/>
    </source>
</evidence>
<feature type="domain" description="Helicase C-terminal" evidence="54">
    <location>
        <begin position="1848"/>
        <end position="2014"/>
    </location>
</feature>
<evidence type="ECO:0000256" key="25">
    <source>
        <dbReference type="ARBA" id="ARBA00022741"/>
    </source>
</evidence>
<evidence type="ECO:0007829" key="59">
    <source>
        <dbReference type="PDB" id="7L30"/>
    </source>
</evidence>
<dbReference type="CDD" id="cd17931">
    <property type="entry name" value="DEXHc_viral_Ns3"/>
    <property type="match status" value="1"/>
</dbReference>
<keyword evidence="22 51" id="KW-0812">Transmembrane</keyword>
<comment type="catalytic activity">
    <reaction evidence="44">
        <text>Selective hydrolysis of -Xaa-Xaa-|-Yaa- bonds in which each of the Xaa can be either Arg or Lys and Yaa can be either Ser or Ala.</text>
        <dbReference type="EC" id="3.4.21.91"/>
    </reaction>
</comment>
<dbReference type="CDD" id="cd20761">
    <property type="entry name" value="capping_2-OMTase_Flaviviridae"/>
    <property type="match status" value="1"/>
</dbReference>
<evidence type="ECO:0000256" key="31">
    <source>
        <dbReference type="ARBA" id="ARBA00022844"/>
    </source>
</evidence>
<dbReference type="InterPro" id="IPR002877">
    <property type="entry name" value="RNA_MeTrfase_FtsJ_dom"/>
</dbReference>
<dbReference type="InterPro" id="IPR037172">
    <property type="entry name" value="Flavi_capsidC_sf"/>
</dbReference>
<keyword evidence="23" id="KW-0548">Nucleotidyltransferase</keyword>
<keyword evidence="33" id="KW-0694">RNA-binding</keyword>
<keyword evidence="25" id="KW-0547">Nucleotide-binding</keyword>
<dbReference type="InterPro" id="IPR000069">
    <property type="entry name" value="Env_glycoprot_M_flavivir"/>
</dbReference>
<dbReference type="EMDB" id="EMD-23147"/>
<keyword evidence="30" id="KW-0067">ATP-binding</keyword>
<dbReference type="Pfam" id="PF20907">
    <property type="entry name" value="Flav_NS3-hel_C"/>
    <property type="match status" value="1"/>
</dbReference>
<dbReference type="Pfam" id="PF01350">
    <property type="entry name" value="Flavi_NS4A"/>
    <property type="match status" value="1"/>
</dbReference>
<dbReference type="Pfam" id="PF00271">
    <property type="entry name" value="Helicase_C"/>
    <property type="match status" value="1"/>
</dbReference>
<keyword evidence="31" id="KW-0946">Virion</keyword>
<dbReference type="InterPro" id="IPR000752">
    <property type="entry name" value="Flavi_NS2A"/>
</dbReference>
<dbReference type="Pfam" id="PF01003">
    <property type="entry name" value="Flavi_capsid"/>
    <property type="match status" value="1"/>
</dbReference>
<evidence type="ECO:0000259" key="53">
    <source>
        <dbReference type="PROSITE" id="PS51192"/>
    </source>
</evidence>
<dbReference type="Pfam" id="PF00972">
    <property type="entry name" value="Flavi_NS5"/>
    <property type="match status" value="1"/>
</dbReference>
<feature type="transmembrane region" description="Helical" evidence="51">
    <location>
        <begin position="2174"/>
        <end position="2192"/>
    </location>
</feature>
<dbReference type="InterPro" id="IPR001528">
    <property type="entry name" value="Flavi_NS4B"/>
</dbReference>
<keyword evidence="27" id="KW-1161">Viral attachment to host cell</keyword>
<keyword evidence="21" id="KW-0949">S-adenosyl-L-methionine</keyword>
<evidence type="ECO:0000256" key="47">
    <source>
        <dbReference type="PIRSR" id="PIRSR003817-1"/>
    </source>
</evidence>
<feature type="binding site" evidence="50">
    <location>
        <position position="2975"/>
    </location>
    <ligand>
        <name>Zn(2+)</name>
        <dbReference type="ChEBI" id="CHEBI:29105"/>
        <label>1</label>
    </ligand>
</feature>
<dbReference type="Pfam" id="PF01570">
    <property type="entry name" value="Flavi_propep"/>
    <property type="match status" value="1"/>
</dbReference>
<evidence type="ECO:0000256" key="35">
    <source>
        <dbReference type="ARBA" id="ARBA00022989"/>
    </source>
</evidence>
<dbReference type="SMR" id="A0A5K6VMX2"/>
<keyword evidence="35 51" id="KW-1133">Transmembrane helix</keyword>
<evidence type="ECO:0000256" key="8">
    <source>
        <dbReference type="ARBA" id="ARBA00022506"/>
    </source>
</evidence>
<keyword evidence="19" id="KW-0645">Protease</keyword>
<feature type="binding site" evidence="50">
    <location>
        <position position="3259"/>
    </location>
    <ligand>
        <name>Zn(2+)</name>
        <dbReference type="ChEBI" id="CHEBI:29105"/>
        <label>2</label>
    </ligand>
</feature>
<keyword evidence="59" id="KW-0002">3D-structure</keyword>
<evidence type="ECO:0000259" key="54">
    <source>
        <dbReference type="PROSITE" id="PS51194"/>
    </source>
</evidence>
<feature type="disulfide bond" evidence="59">
    <location>
        <begin position="158"/>
        <end position="193"/>
    </location>
</feature>
<evidence type="ECO:0000256" key="49">
    <source>
        <dbReference type="PIRSR" id="PIRSR003817-3"/>
    </source>
</evidence>
<dbReference type="PROSITE" id="PS51527">
    <property type="entry name" value="FLAVIVIRUS_NS2B"/>
    <property type="match status" value="1"/>
</dbReference>
<feature type="transmembrane region" description="Helical" evidence="51">
    <location>
        <begin position="2443"/>
        <end position="2458"/>
    </location>
</feature>
<dbReference type="GO" id="GO:0039654">
    <property type="term" value="P:fusion of virus membrane with host endosome membrane"/>
    <property type="evidence" value="ECO:0007669"/>
    <property type="project" value="UniProtKB-KW"/>
</dbReference>
<evidence type="ECO:0000256" key="36">
    <source>
        <dbReference type="ARBA" id="ARBA00023042"/>
    </source>
</evidence>
<dbReference type="GO" id="GO:0044167">
    <property type="term" value="C:host cell endoplasmic reticulum membrane"/>
    <property type="evidence" value="ECO:0007669"/>
    <property type="project" value="UniProtKB-SubCell"/>
</dbReference>
<dbReference type="InterPro" id="IPR049486">
    <property type="entry name" value="NS3-hel_C_flaviviridae"/>
</dbReference>
<feature type="binding site" evidence="48">
    <location>
        <position position="2613"/>
    </location>
    <ligand>
        <name>S-adenosyl-L-methionine</name>
        <dbReference type="ChEBI" id="CHEBI:59789"/>
    </ligand>
</feature>
<evidence type="ECO:0000256" key="32">
    <source>
        <dbReference type="ARBA" id="ARBA00022870"/>
    </source>
</evidence>
<feature type="disulfide bond" evidence="49 59">
    <location>
        <begin position="478"/>
        <end position="578"/>
    </location>
</feature>
<feature type="transmembrane region" description="Helical" evidence="51">
    <location>
        <begin position="1174"/>
        <end position="1193"/>
    </location>
</feature>
<dbReference type="GO" id="GO:0017111">
    <property type="term" value="F:ribonucleoside triphosphate phosphatase activity"/>
    <property type="evidence" value="ECO:0007669"/>
    <property type="project" value="UniProtKB-EC"/>
</dbReference>
<dbReference type="Pfam" id="PF07652">
    <property type="entry name" value="Flavi_DEAD"/>
    <property type="match status" value="1"/>
</dbReference>
<feature type="disulfide bond" evidence="59">
    <location>
        <begin position="353"/>
        <end position="414"/>
    </location>
</feature>
<keyword evidence="38 49" id="KW-1015">Disulfide bond</keyword>
<dbReference type="InterPro" id="IPR001650">
    <property type="entry name" value="Helicase_C-like"/>
</dbReference>
<evidence type="ECO:0000256" key="12">
    <source>
        <dbReference type="ARBA" id="ARBA00022561"/>
    </source>
</evidence>
<dbReference type="Gene3D" id="1.10.8.970">
    <property type="entry name" value="Flavivirus envelope glycoprotein M-like"/>
    <property type="match status" value="1"/>
</dbReference>
<feature type="disulfide bond" evidence="49">
    <location>
        <begin position="385"/>
        <end position="414"/>
    </location>
</feature>
<feature type="disulfide bond" evidence="59">
    <location>
        <begin position="385"/>
        <end position="409"/>
    </location>
</feature>
<feature type="transmembrane region" description="Helical" evidence="51">
    <location>
        <begin position="768"/>
        <end position="789"/>
    </location>
</feature>
<evidence type="ECO:0000256" key="4">
    <source>
        <dbReference type="ARBA" id="ARBA00004461"/>
    </source>
</evidence>
<evidence type="ECO:0000256" key="33">
    <source>
        <dbReference type="ARBA" id="ARBA00022884"/>
    </source>
</evidence>
<dbReference type="GO" id="GO:0005198">
    <property type="term" value="F:structural molecule activity"/>
    <property type="evidence" value="ECO:0007669"/>
    <property type="project" value="InterPro"/>
</dbReference>
<dbReference type="Gene3D" id="3.40.50.300">
    <property type="entry name" value="P-loop containing nucleotide triphosphate hydrolases"/>
    <property type="match status" value="2"/>
</dbReference>
<feature type="transmembrane region" description="Helical" evidence="51">
    <location>
        <begin position="2252"/>
        <end position="2270"/>
    </location>
</feature>
<evidence type="ECO:0000256" key="27">
    <source>
        <dbReference type="ARBA" id="ARBA00022804"/>
    </source>
</evidence>
<keyword evidence="41" id="KW-0899">Viral immunoevasion</keyword>
<dbReference type="GO" id="GO:0004252">
    <property type="term" value="F:serine-type endopeptidase activity"/>
    <property type="evidence" value="ECO:0007669"/>
    <property type="project" value="InterPro"/>
</dbReference>
<feature type="transmembrane region" description="Helical" evidence="51">
    <location>
        <begin position="1468"/>
        <end position="1494"/>
    </location>
</feature>
<dbReference type="Pfam" id="PF20483">
    <property type="entry name" value="Flavi_NS5_thumb"/>
    <property type="match status" value="1"/>
</dbReference>
<keyword evidence="40" id="KW-1038">Host endoplasmic reticulum</keyword>
<evidence type="ECO:0000256" key="46">
    <source>
        <dbReference type="ARBA" id="ARBA00047984"/>
    </source>
</evidence>
<dbReference type="CDD" id="cd12149">
    <property type="entry name" value="Flavi_E_C"/>
    <property type="match status" value="1"/>
</dbReference>
<evidence type="ECO:0000256" key="10">
    <source>
        <dbReference type="ARBA" id="ARBA00022525"/>
    </source>
</evidence>
<feature type="binding site" evidence="48">
    <location>
        <position position="2631"/>
    </location>
    <ligand>
        <name>S-adenosyl-L-methionine</name>
        <dbReference type="ChEBI" id="CHEBI:59789"/>
    </ligand>
</feature>
<evidence type="ECO:0000256" key="15">
    <source>
        <dbReference type="ARBA" id="ARBA00022595"/>
    </source>
</evidence>
<dbReference type="InterPro" id="IPR026490">
    <property type="entry name" value="mRNA_cap_0/1_MeTrfase"/>
</dbReference>
<evidence type="ECO:0000256" key="13">
    <source>
        <dbReference type="ARBA" id="ARBA00022562"/>
    </source>
</evidence>
<comment type="catalytic activity">
    <reaction evidence="46">
        <text>ATP + H2O = ADP + phosphate + H(+)</text>
        <dbReference type="Rhea" id="RHEA:13065"/>
        <dbReference type="ChEBI" id="CHEBI:15377"/>
        <dbReference type="ChEBI" id="CHEBI:15378"/>
        <dbReference type="ChEBI" id="CHEBI:30616"/>
        <dbReference type="ChEBI" id="CHEBI:43474"/>
        <dbReference type="ChEBI" id="CHEBI:456216"/>
        <dbReference type="EC" id="3.6.4.13"/>
    </reaction>
</comment>
<dbReference type="SUPFAM" id="SSF52540">
    <property type="entry name" value="P-loop containing nucleoside triphosphate hydrolases"/>
    <property type="match status" value="2"/>
</dbReference>
<evidence type="ECO:0000256" key="1">
    <source>
        <dbReference type="ARBA" id="ARBA00004147"/>
    </source>
</evidence>
<dbReference type="InterPro" id="IPR029063">
    <property type="entry name" value="SAM-dependent_MTases_sf"/>
</dbReference>
<feature type="transmembrane region" description="Helical" evidence="51">
    <location>
        <begin position="110"/>
        <end position="130"/>
    </location>
</feature>
<dbReference type="InterPro" id="IPR000336">
    <property type="entry name" value="Flavivir/Alphavir_Ig-like_sf"/>
</dbReference>
<feature type="domain" description="Peptidase S7" evidence="56">
    <location>
        <begin position="1497"/>
        <end position="1679"/>
    </location>
</feature>
<feature type="binding site" evidence="50">
    <location>
        <position position="2970"/>
    </location>
    <ligand>
        <name>Zn(2+)</name>
        <dbReference type="ChEBI" id="CHEBI:29105"/>
        <label>1</label>
    </ligand>
</feature>
<dbReference type="Gene3D" id="1.10.260.90">
    <property type="match status" value="1"/>
</dbReference>
<dbReference type="GO" id="GO:0005576">
    <property type="term" value="C:extracellular region"/>
    <property type="evidence" value="ECO:0007669"/>
    <property type="project" value="UniProtKB-SubCell"/>
</dbReference>
<dbReference type="Gene3D" id="1.10.10.930">
    <property type="match status" value="1"/>
</dbReference>
<feature type="domain" description="RdRp catalytic" evidence="52">
    <location>
        <begin position="3056"/>
        <end position="3208"/>
    </location>
</feature>
<evidence type="ECO:0000259" key="55">
    <source>
        <dbReference type="PROSITE" id="PS51527"/>
    </source>
</evidence>
<dbReference type="InterPro" id="IPR038302">
    <property type="entry name" value="Env_glycoprot_M_sf_flavivir"/>
</dbReference>
<keyword evidence="20" id="KW-0808">Transferase</keyword>
<evidence type="ECO:0000256" key="3">
    <source>
        <dbReference type="ARBA" id="ARBA00004385"/>
    </source>
</evidence>
<evidence type="ECO:0000259" key="52">
    <source>
        <dbReference type="PROSITE" id="PS50507"/>
    </source>
</evidence>
<dbReference type="Pfam" id="PF01349">
    <property type="entry name" value="Flavi_NS4B"/>
    <property type="match status" value="1"/>
</dbReference>
<dbReference type="GO" id="GO:0004482">
    <property type="term" value="F:mRNA 5'-cap (guanine-N7-)-methyltransferase activity"/>
    <property type="evidence" value="ECO:0007669"/>
    <property type="project" value="InterPro"/>
</dbReference>
<protein>
    <recommendedName>
        <fullName evidence="6">Genome polyprotein</fullName>
    </recommendedName>
</protein>
<dbReference type="SUPFAM" id="SSF53335">
    <property type="entry name" value="S-adenosyl-L-methionine-dependent methyltransferases"/>
    <property type="match status" value="1"/>
</dbReference>
<dbReference type="InterPro" id="IPR043502">
    <property type="entry name" value="DNA/RNA_pol_sf"/>
</dbReference>
<dbReference type="Pfam" id="PF00948">
    <property type="entry name" value="Flavi_NS1"/>
    <property type="match status" value="1"/>
</dbReference>
<dbReference type="InterPro" id="IPR036253">
    <property type="entry name" value="Glycoprot_cen/dimer_sf"/>
</dbReference>
<dbReference type="Gene3D" id="2.60.40.350">
    <property type="match status" value="1"/>
</dbReference>
<dbReference type="Gene3D" id="3.30.387.10">
    <property type="entry name" value="Viral Envelope Glycoprotein, domain 3"/>
    <property type="match status" value="1"/>
</dbReference>
<dbReference type="Pfam" id="PF00949">
    <property type="entry name" value="Peptidase_S7"/>
    <property type="match status" value="1"/>
</dbReference>
<feature type="transmembrane region" description="Helical" evidence="51">
    <location>
        <begin position="739"/>
        <end position="761"/>
    </location>
</feature>
<dbReference type="Pfam" id="PF01005">
    <property type="entry name" value="Flavi_NS2A"/>
    <property type="match status" value="1"/>
</dbReference>
<feature type="domain" description="Flavivirus NS2B" evidence="55">
    <location>
        <begin position="1370"/>
        <end position="1500"/>
    </location>
</feature>
<feature type="active site" description="Charge relay system; for serine protease NS3 activity" evidence="47">
    <location>
        <position position="1575"/>
    </location>
</feature>
<dbReference type="Gene3D" id="2.60.98.10">
    <property type="entry name" value="Tick-borne Encephalitis virus Glycoprotein, domain 1"/>
    <property type="match status" value="1"/>
</dbReference>
<dbReference type="InterPro" id="IPR014001">
    <property type="entry name" value="Helicase_ATP-bd"/>
</dbReference>
<dbReference type="Gene3D" id="2.60.260.50">
    <property type="entry name" value="Flavivirus polyprotein propeptide domain"/>
    <property type="match status" value="1"/>
</dbReference>
<evidence type="ECO:0000256" key="45">
    <source>
        <dbReference type="ARBA" id="ARBA00047631"/>
    </source>
</evidence>
<feature type="disulfide bond" evidence="59">
    <location>
        <begin position="177"/>
        <end position="191"/>
    </location>
</feature>
<organism evidence="58">
    <name type="scientific">Binjari virus</name>
    <dbReference type="NCBI Taxonomy" id="2305258"/>
    <lineage>
        <taxon>Viruses</taxon>
        <taxon>Riboviria</taxon>
        <taxon>Orthornavirae</taxon>
        <taxon>Kitrinoviricota</taxon>
        <taxon>Flasuviricetes</taxon>
        <taxon>Amarillovirales</taxon>
        <taxon>Flaviviridae</taxon>
        <taxon>Orthoflavivirus</taxon>
    </lineage>
</organism>
<keyword evidence="34" id="KW-0693">Viral RNA replication</keyword>
<dbReference type="InterPro" id="IPR011998">
    <property type="entry name" value="Flavi_Glycoprot_E_cen/dimer"/>
</dbReference>
<dbReference type="Pfam" id="PF21659">
    <property type="entry name" value="Flavi_E_stem"/>
    <property type="match status" value="1"/>
</dbReference>
<evidence type="ECO:0000256" key="37">
    <source>
        <dbReference type="ARBA" id="ARBA00023136"/>
    </source>
</evidence>
<evidence type="ECO:0000313" key="58">
    <source>
        <dbReference type="EMBL" id="AYD42175.1"/>
    </source>
</evidence>
<keyword evidence="26" id="KW-0378">Hydrolase</keyword>
<keyword evidence="24 50" id="KW-0479">Metal-binding</keyword>
<dbReference type="InterPro" id="IPR014412">
    <property type="entry name" value="Gen_Poly_FLV"/>
</dbReference>
<dbReference type="GO" id="GO:0003725">
    <property type="term" value="F:double-stranded RNA binding"/>
    <property type="evidence" value="ECO:0007669"/>
    <property type="project" value="InterPro"/>
</dbReference>
<evidence type="ECO:0000256" key="40">
    <source>
        <dbReference type="ARBA" id="ARBA00023184"/>
    </source>
</evidence>